<dbReference type="InterPro" id="IPR007201">
    <property type="entry name" value="Mei2-like_Rrm_C"/>
</dbReference>
<sequence length="221" mass="25490">MWRQLRQCKSESDLFDLVEESYTPGKFSDEQELRSLRESPRTSQASDVEAESEVSTAPESPKQQPVRPCKKEEQKTSAIDRSTVMMRNVPNNYTREMLLSMLNNYGFSGKYDFVYLPHDFDRSANLGYAFVNLVSDEAVHAFWQKFDGFKRWTLPSAKVCRVSWSGPHQGLAAHVERYRNSPVMHRSVPDEYRPVVFTDGVRQPFPCPTRKIKPPPPRPGQ</sequence>
<feature type="domain" description="RRM" evidence="3">
    <location>
        <begin position="82"/>
        <end position="167"/>
    </location>
</feature>
<dbReference type="Gene3D" id="3.30.70.330">
    <property type="match status" value="1"/>
</dbReference>
<reference evidence="4" key="1">
    <citation type="submission" date="2021-02" db="EMBL/GenBank/DDBJ databases">
        <authorList>
            <person name="Dougan E. K."/>
            <person name="Rhodes N."/>
            <person name="Thang M."/>
            <person name="Chan C."/>
        </authorList>
    </citation>
    <scope>NUCLEOTIDE SEQUENCE</scope>
</reference>
<keyword evidence="1" id="KW-0694">RNA-binding</keyword>
<dbReference type="SUPFAM" id="SSF54928">
    <property type="entry name" value="RNA-binding domain, RBD"/>
    <property type="match status" value="1"/>
</dbReference>
<evidence type="ECO:0000313" key="5">
    <source>
        <dbReference type="Proteomes" id="UP000601435"/>
    </source>
</evidence>
<evidence type="ECO:0000256" key="2">
    <source>
        <dbReference type="SAM" id="MobiDB-lite"/>
    </source>
</evidence>
<dbReference type="Pfam" id="PF04059">
    <property type="entry name" value="RRM_2"/>
    <property type="match status" value="1"/>
</dbReference>
<gene>
    <name evidence="4" type="primary">ML4</name>
    <name evidence="4" type="ORF">SNEC2469_LOCUS10970</name>
</gene>
<proteinExistence type="predicted"/>
<dbReference type="CDD" id="cd12277">
    <property type="entry name" value="RRM3_MEI2_EAR1_like"/>
    <property type="match status" value="1"/>
</dbReference>
<accession>A0A812QS35</accession>
<organism evidence="4 5">
    <name type="scientific">Symbiodinium necroappetens</name>
    <dbReference type="NCBI Taxonomy" id="1628268"/>
    <lineage>
        <taxon>Eukaryota</taxon>
        <taxon>Sar</taxon>
        <taxon>Alveolata</taxon>
        <taxon>Dinophyceae</taxon>
        <taxon>Suessiales</taxon>
        <taxon>Symbiodiniaceae</taxon>
        <taxon>Symbiodinium</taxon>
    </lineage>
</organism>
<dbReference type="EMBL" id="CAJNJA010017409">
    <property type="protein sequence ID" value="CAE7400871.1"/>
    <property type="molecule type" value="Genomic_DNA"/>
</dbReference>
<dbReference type="InterPro" id="IPR012677">
    <property type="entry name" value="Nucleotide-bd_a/b_plait_sf"/>
</dbReference>
<protein>
    <submittedName>
        <fullName evidence="4">ML4 protein</fullName>
    </submittedName>
</protein>
<dbReference type="PROSITE" id="PS50102">
    <property type="entry name" value="RRM"/>
    <property type="match status" value="1"/>
</dbReference>
<dbReference type="InterPro" id="IPR035979">
    <property type="entry name" value="RBD_domain_sf"/>
</dbReference>
<feature type="compositionally biased region" description="Basic and acidic residues" evidence="2">
    <location>
        <begin position="27"/>
        <end position="40"/>
    </location>
</feature>
<evidence type="ECO:0000313" key="4">
    <source>
        <dbReference type="EMBL" id="CAE7400871.1"/>
    </source>
</evidence>
<keyword evidence="5" id="KW-1185">Reference proteome</keyword>
<dbReference type="AlphaFoldDB" id="A0A812QS35"/>
<evidence type="ECO:0000256" key="1">
    <source>
        <dbReference type="PROSITE-ProRule" id="PRU00176"/>
    </source>
</evidence>
<feature type="compositionally biased region" description="Polar residues" evidence="2">
    <location>
        <begin position="53"/>
        <end position="63"/>
    </location>
</feature>
<comment type="caution">
    <text evidence="4">The sequence shown here is derived from an EMBL/GenBank/DDBJ whole genome shotgun (WGS) entry which is preliminary data.</text>
</comment>
<feature type="region of interest" description="Disordered" evidence="2">
    <location>
        <begin position="26"/>
        <end position="84"/>
    </location>
</feature>
<evidence type="ECO:0000259" key="3">
    <source>
        <dbReference type="PROSITE" id="PS50102"/>
    </source>
</evidence>
<dbReference type="InterPro" id="IPR000504">
    <property type="entry name" value="RRM_dom"/>
</dbReference>
<dbReference type="GO" id="GO:0003723">
    <property type="term" value="F:RNA binding"/>
    <property type="evidence" value="ECO:0007669"/>
    <property type="project" value="UniProtKB-UniRule"/>
</dbReference>
<dbReference type="Proteomes" id="UP000601435">
    <property type="component" value="Unassembled WGS sequence"/>
</dbReference>
<dbReference type="OrthoDB" id="417481at2759"/>
<name>A0A812QS35_9DINO</name>